<evidence type="ECO:0000256" key="1">
    <source>
        <dbReference type="ARBA" id="ARBA00022737"/>
    </source>
</evidence>
<evidence type="ECO:0000313" key="6">
    <source>
        <dbReference type="EMBL" id="MBC8561324.1"/>
    </source>
</evidence>
<dbReference type="PANTHER" id="PTHR45586">
    <property type="entry name" value="TPR REPEAT-CONTAINING PROTEIN PA4667"/>
    <property type="match status" value="1"/>
</dbReference>
<dbReference type="PROSITE" id="PS50005">
    <property type="entry name" value="TPR"/>
    <property type="match status" value="1"/>
</dbReference>
<dbReference type="InterPro" id="IPR051012">
    <property type="entry name" value="CellSynth/LPSAsmb/PSIAsmb"/>
</dbReference>
<dbReference type="Pfam" id="PF14559">
    <property type="entry name" value="TPR_19"/>
    <property type="match status" value="1"/>
</dbReference>
<reference evidence="6 7" key="1">
    <citation type="submission" date="2020-08" db="EMBL/GenBank/DDBJ databases">
        <title>Genome public.</title>
        <authorList>
            <person name="Liu C."/>
            <person name="Sun Q."/>
        </authorList>
    </citation>
    <scope>NUCLEOTIDE SEQUENCE [LARGE SCALE GENOMIC DNA]</scope>
    <source>
        <strain evidence="6 7">NSJ-37</strain>
    </source>
</reference>
<keyword evidence="1" id="KW-0677">Repeat</keyword>
<gene>
    <name evidence="6" type="ORF">H8704_01535</name>
</gene>
<dbReference type="InterPro" id="IPR011990">
    <property type="entry name" value="TPR-like_helical_dom_sf"/>
</dbReference>
<name>A0ABR7MYJ4_9FIRM</name>
<comment type="caution">
    <text evidence="6">The sequence shown here is derived from an EMBL/GenBank/DDBJ whole genome shotgun (WGS) entry which is preliminary data.</text>
</comment>
<sequence length="481" mass="54521">MRCPRCNAEVSFKKDRCDNCGQELRNYRRVLSASNICYNRGLEQAKVRDLSGAIASLHKSLKFNKLNTSARNLLGLIYFEEGEIVSALSEWVISKHFQEEHNEADYYIGLIQSNPNRLETYSQMVKKYNSALFSAQNGDEDMAIIQLKKVVSTNPKFIRAHQLLALLYMKTGKKENRVRAYKLMKSISGVDVTNTTTLAYLKELSDVHIKGENAAPKAEKPAEQPVRKTLPRVDDNAYKPITLYKEEKPSVLPFVHVLLGLIAGIVIMQFLITPALKKHSSDKENKAFKTYSENLASGESDVSTLKNANTELQKQVDELTQRLSDYQSGNPTDLDGVQAVYDNLIQAMQYYINDDKLSAAKALDKVDPDSLAGDEAKKFYKKIKKETYSTASESFFEQGRDCYNGQGDYAGQKDYDKAIKLLKKALKFNADNTDAMYFLGRCYQQKSDFETAKQYYDQVVNDYPDSVRVAEAKSRLREIGQ</sequence>
<dbReference type="Gene3D" id="1.25.40.10">
    <property type="entry name" value="Tetratricopeptide repeat domain"/>
    <property type="match status" value="2"/>
</dbReference>
<keyword evidence="5" id="KW-0472">Membrane</keyword>
<dbReference type="InterPro" id="IPR019734">
    <property type="entry name" value="TPR_rpt"/>
</dbReference>
<evidence type="ECO:0000256" key="4">
    <source>
        <dbReference type="SAM" id="Coils"/>
    </source>
</evidence>
<feature type="transmembrane region" description="Helical" evidence="5">
    <location>
        <begin position="254"/>
        <end position="276"/>
    </location>
</feature>
<keyword evidence="5" id="KW-1133">Transmembrane helix</keyword>
<evidence type="ECO:0000256" key="5">
    <source>
        <dbReference type="SAM" id="Phobius"/>
    </source>
</evidence>
<proteinExistence type="predicted"/>
<keyword evidence="5" id="KW-0812">Transmembrane</keyword>
<evidence type="ECO:0000256" key="2">
    <source>
        <dbReference type="ARBA" id="ARBA00022803"/>
    </source>
</evidence>
<feature type="repeat" description="TPR" evidence="3">
    <location>
        <begin position="433"/>
        <end position="466"/>
    </location>
</feature>
<keyword evidence="2 3" id="KW-0802">TPR repeat</keyword>
<evidence type="ECO:0000256" key="3">
    <source>
        <dbReference type="PROSITE-ProRule" id="PRU00339"/>
    </source>
</evidence>
<dbReference type="PANTHER" id="PTHR45586:SF1">
    <property type="entry name" value="LIPOPOLYSACCHARIDE ASSEMBLY PROTEIN B"/>
    <property type="match status" value="1"/>
</dbReference>
<dbReference type="EMBL" id="JACRSX010000001">
    <property type="protein sequence ID" value="MBC8561324.1"/>
    <property type="molecule type" value="Genomic_DNA"/>
</dbReference>
<evidence type="ECO:0000313" key="7">
    <source>
        <dbReference type="Proteomes" id="UP000606193"/>
    </source>
</evidence>
<dbReference type="SUPFAM" id="SSF48452">
    <property type="entry name" value="TPR-like"/>
    <property type="match status" value="1"/>
</dbReference>
<dbReference type="Proteomes" id="UP000606193">
    <property type="component" value="Unassembled WGS sequence"/>
</dbReference>
<protein>
    <submittedName>
        <fullName evidence="6">Tetratricopeptide repeat protein</fullName>
    </submittedName>
</protein>
<keyword evidence="7" id="KW-1185">Reference proteome</keyword>
<dbReference type="SMART" id="SM00028">
    <property type="entry name" value="TPR"/>
    <property type="match status" value="5"/>
</dbReference>
<keyword evidence="4" id="KW-0175">Coiled coil</keyword>
<accession>A0ABR7MYJ4</accession>
<feature type="coiled-coil region" evidence="4">
    <location>
        <begin position="302"/>
        <end position="329"/>
    </location>
</feature>
<organism evidence="6 7">
    <name type="scientific">Jutongia huaianensis</name>
    <dbReference type="NCBI Taxonomy" id="2763668"/>
    <lineage>
        <taxon>Bacteria</taxon>
        <taxon>Bacillati</taxon>
        <taxon>Bacillota</taxon>
        <taxon>Clostridia</taxon>
        <taxon>Lachnospirales</taxon>
        <taxon>Lachnospiraceae</taxon>
        <taxon>Jutongia</taxon>
    </lineage>
</organism>
<dbReference type="RefSeq" id="WP_249297016.1">
    <property type="nucleotide sequence ID" value="NZ_JACRSX010000001.1"/>
</dbReference>